<dbReference type="AlphaFoldDB" id="A0A7K2IPI2"/>
<dbReference type="SUPFAM" id="SSF52317">
    <property type="entry name" value="Class I glutamine amidotransferase-like"/>
    <property type="match status" value="1"/>
</dbReference>
<accession>A0A7K2IPI2</accession>
<comment type="caution">
    <text evidence="2">The sequence shown here is derived from an EMBL/GenBank/DDBJ whole genome shotgun (WGS) entry which is preliminary data.</text>
</comment>
<feature type="domain" description="DJ-1/PfpI" evidence="1">
    <location>
        <begin position="25"/>
        <end position="189"/>
    </location>
</feature>
<keyword evidence="2" id="KW-0808">Transferase</keyword>
<dbReference type="InterPro" id="IPR002818">
    <property type="entry name" value="DJ-1/PfpI"/>
</dbReference>
<dbReference type="GO" id="GO:0016740">
    <property type="term" value="F:transferase activity"/>
    <property type="evidence" value="ECO:0007669"/>
    <property type="project" value="UniProtKB-KW"/>
</dbReference>
<dbReference type="EMBL" id="WWHY01000001">
    <property type="protein sequence ID" value="MYR31892.1"/>
    <property type="molecule type" value="Genomic_DNA"/>
</dbReference>
<organism evidence="2 3">
    <name type="scientific">Nocardiopsis alba</name>
    <dbReference type="NCBI Taxonomy" id="53437"/>
    <lineage>
        <taxon>Bacteria</taxon>
        <taxon>Bacillati</taxon>
        <taxon>Actinomycetota</taxon>
        <taxon>Actinomycetes</taxon>
        <taxon>Streptosporangiales</taxon>
        <taxon>Nocardiopsidaceae</taxon>
        <taxon>Nocardiopsis</taxon>
    </lineage>
</organism>
<proteinExistence type="predicted"/>
<protein>
    <submittedName>
        <fullName evidence="2">Glutamine amidotransferase</fullName>
    </submittedName>
</protein>
<dbReference type="InterPro" id="IPR029062">
    <property type="entry name" value="Class_I_gatase-like"/>
</dbReference>
<evidence type="ECO:0000259" key="1">
    <source>
        <dbReference type="Pfam" id="PF01965"/>
    </source>
</evidence>
<dbReference type="Proteomes" id="UP000467124">
    <property type="component" value="Unassembled WGS sequence"/>
</dbReference>
<dbReference type="Pfam" id="PF01965">
    <property type="entry name" value="DJ-1_PfpI"/>
    <property type="match status" value="1"/>
</dbReference>
<evidence type="ECO:0000313" key="3">
    <source>
        <dbReference type="Proteomes" id="UP000467124"/>
    </source>
</evidence>
<dbReference type="OMA" id="DAWYRLF"/>
<gene>
    <name evidence="2" type="ORF">GTW20_06285</name>
</gene>
<dbReference type="Gene3D" id="3.40.50.880">
    <property type="match status" value="1"/>
</dbReference>
<name>A0A7K2IPI2_9ACTN</name>
<sequence length="222" mass="23307">MTPPPPTLQPHAMNADLRAPLHLAVHDQMADWQFGHATAHVRTGPGPHEFGHRDVVTVGLTGSAVTTAGGLTVLPDISLPRLKPSQSAMLLLVGSPQWEDSPDSLAPLASAAGIFLDAGVPVAAIGSATVGLAREGLLDYRDHTGLDPAELLATGYAGGHRYRADPVVSDGDLLTAGPSAPLAFAREILLTLGDHSTRELDSWYLEQGGYQEDAWAFLTDEG</sequence>
<evidence type="ECO:0000313" key="2">
    <source>
        <dbReference type="EMBL" id="MYR31892.1"/>
    </source>
</evidence>
<reference evidence="2 3" key="1">
    <citation type="journal article" date="2019" name="Nat. Commun.">
        <title>The antimicrobial potential of Streptomyces from insect microbiomes.</title>
        <authorList>
            <person name="Chevrette M.G."/>
            <person name="Carlson C.M."/>
            <person name="Ortega H.E."/>
            <person name="Thomas C."/>
            <person name="Ananiev G.E."/>
            <person name="Barns K.J."/>
            <person name="Book A.J."/>
            <person name="Cagnazzo J."/>
            <person name="Carlos C."/>
            <person name="Flanigan W."/>
            <person name="Grubbs K.J."/>
            <person name="Horn H.A."/>
            <person name="Hoffmann F.M."/>
            <person name="Klassen J.L."/>
            <person name="Knack J.J."/>
            <person name="Lewin G.R."/>
            <person name="McDonald B.R."/>
            <person name="Muller L."/>
            <person name="Melo W.G.P."/>
            <person name="Pinto-Tomas A.A."/>
            <person name="Schmitz A."/>
            <person name="Wendt-Pienkowski E."/>
            <person name="Wildman S."/>
            <person name="Zhao M."/>
            <person name="Zhang F."/>
            <person name="Bugni T.S."/>
            <person name="Andes D.R."/>
            <person name="Pupo M.T."/>
            <person name="Currie C.R."/>
        </authorList>
    </citation>
    <scope>NUCLEOTIDE SEQUENCE [LARGE SCALE GENOMIC DNA]</scope>
    <source>
        <strain evidence="2 3">SID5840</strain>
    </source>
</reference>
<keyword evidence="2" id="KW-0315">Glutamine amidotransferase</keyword>